<gene>
    <name evidence="1" type="ORF">LITE_LOCUS44088</name>
</gene>
<sequence length="47" mass="5536">MCRGIYDKRSMVRDFSTYSKGFTRAKSCSKSFSNSWMNSRQCCPCYM</sequence>
<reference evidence="1" key="1">
    <citation type="submission" date="2022-08" db="EMBL/GenBank/DDBJ databases">
        <authorList>
            <person name="Gutierrez-Valencia J."/>
        </authorList>
    </citation>
    <scope>NUCLEOTIDE SEQUENCE</scope>
</reference>
<dbReference type="AlphaFoldDB" id="A0AAV0QPD3"/>
<comment type="caution">
    <text evidence="1">The sequence shown here is derived from an EMBL/GenBank/DDBJ whole genome shotgun (WGS) entry which is preliminary data.</text>
</comment>
<dbReference type="Proteomes" id="UP001154282">
    <property type="component" value="Unassembled WGS sequence"/>
</dbReference>
<evidence type="ECO:0000313" key="1">
    <source>
        <dbReference type="EMBL" id="CAI0546726.1"/>
    </source>
</evidence>
<name>A0AAV0QPD3_9ROSI</name>
<accession>A0AAV0QPD3</accession>
<dbReference type="EMBL" id="CAMGYJ010000010">
    <property type="protein sequence ID" value="CAI0546726.1"/>
    <property type="molecule type" value="Genomic_DNA"/>
</dbReference>
<proteinExistence type="predicted"/>
<organism evidence="1 2">
    <name type="scientific">Linum tenue</name>
    <dbReference type="NCBI Taxonomy" id="586396"/>
    <lineage>
        <taxon>Eukaryota</taxon>
        <taxon>Viridiplantae</taxon>
        <taxon>Streptophyta</taxon>
        <taxon>Embryophyta</taxon>
        <taxon>Tracheophyta</taxon>
        <taxon>Spermatophyta</taxon>
        <taxon>Magnoliopsida</taxon>
        <taxon>eudicotyledons</taxon>
        <taxon>Gunneridae</taxon>
        <taxon>Pentapetalae</taxon>
        <taxon>rosids</taxon>
        <taxon>fabids</taxon>
        <taxon>Malpighiales</taxon>
        <taxon>Linaceae</taxon>
        <taxon>Linum</taxon>
    </lineage>
</organism>
<protein>
    <submittedName>
        <fullName evidence="1">Uncharacterized protein</fullName>
    </submittedName>
</protein>
<keyword evidence="2" id="KW-1185">Reference proteome</keyword>
<evidence type="ECO:0000313" key="2">
    <source>
        <dbReference type="Proteomes" id="UP001154282"/>
    </source>
</evidence>